<dbReference type="Gene3D" id="1.10.10.2030">
    <property type="entry name" value="DNA/RNA-binding protein Kin17, conserved domain"/>
    <property type="match status" value="1"/>
</dbReference>
<feature type="region of interest" description="Disordered" evidence="5">
    <location>
        <begin position="181"/>
        <end position="309"/>
    </location>
</feature>
<dbReference type="GO" id="GO:0008270">
    <property type="term" value="F:zinc ion binding"/>
    <property type="evidence" value="ECO:0007669"/>
    <property type="project" value="UniProtKB-KW"/>
</dbReference>
<keyword evidence="3" id="KW-0863">Zinc-finger</keyword>
<name>A0AAE9WD40_9SCHI</name>
<dbReference type="Proteomes" id="UP001212411">
    <property type="component" value="Chromosome 2"/>
</dbReference>
<dbReference type="Pfam" id="PF25095">
    <property type="entry name" value="C2H2-zf_KIN17"/>
    <property type="match status" value="1"/>
</dbReference>
<feature type="compositionally biased region" description="Basic and acidic residues" evidence="5">
    <location>
        <begin position="181"/>
        <end position="202"/>
    </location>
</feature>
<dbReference type="GO" id="GO:0003690">
    <property type="term" value="F:double-stranded DNA binding"/>
    <property type="evidence" value="ECO:0007669"/>
    <property type="project" value="TreeGrafter"/>
</dbReference>
<feature type="region of interest" description="Disordered" evidence="5">
    <location>
        <begin position="149"/>
        <end position="168"/>
    </location>
</feature>
<dbReference type="AlphaFoldDB" id="A0AAE9WD40"/>
<feature type="compositionally biased region" description="Polar residues" evidence="5">
    <location>
        <begin position="211"/>
        <end position="223"/>
    </location>
</feature>
<evidence type="ECO:0000259" key="6">
    <source>
        <dbReference type="SMART" id="SM01253"/>
    </source>
</evidence>
<dbReference type="InterPro" id="IPR019447">
    <property type="entry name" value="DNA/RNA-bd_Kin17_WH-like_dom"/>
</dbReference>
<proteinExistence type="inferred from homology"/>
<keyword evidence="4" id="KW-0862">Zinc</keyword>
<evidence type="ECO:0000256" key="3">
    <source>
        <dbReference type="ARBA" id="ARBA00022771"/>
    </source>
</evidence>
<evidence type="ECO:0000256" key="1">
    <source>
        <dbReference type="ARBA" id="ARBA00008517"/>
    </source>
</evidence>
<dbReference type="SUPFAM" id="SSF57667">
    <property type="entry name" value="beta-beta-alpha zinc fingers"/>
    <property type="match status" value="1"/>
</dbReference>
<dbReference type="PANTHER" id="PTHR12805">
    <property type="entry name" value="KIN17 KIN, ANTIGENIC DETERMINANT OF RECA PROTEIN HOMOLOG"/>
    <property type="match status" value="1"/>
</dbReference>
<organism evidence="7 8">
    <name type="scientific">Schizosaccharomyces osmophilus</name>
    <dbReference type="NCBI Taxonomy" id="2545709"/>
    <lineage>
        <taxon>Eukaryota</taxon>
        <taxon>Fungi</taxon>
        <taxon>Dikarya</taxon>
        <taxon>Ascomycota</taxon>
        <taxon>Taphrinomycotina</taxon>
        <taxon>Schizosaccharomycetes</taxon>
        <taxon>Schizosaccharomycetales</taxon>
        <taxon>Schizosaccharomycetaceae</taxon>
        <taxon>Schizosaccharomyces</taxon>
    </lineage>
</organism>
<dbReference type="EMBL" id="CP115612">
    <property type="protein sequence ID" value="WBW73980.1"/>
    <property type="molecule type" value="Genomic_DNA"/>
</dbReference>
<dbReference type="InterPro" id="IPR038254">
    <property type="entry name" value="KIN17_WH-like_sf"/>
</dbReference>
<feature type="domain" description="DNA/RNA-binding protein Kin17 WH-like" evidence="6">
    <location>
        <begin position="52"/>
        <end position="178"/>
    </location>
</feature>
<dbReference type="InterPro" id="IPR056767">
    <property type="entry name" value="C2H2-Znf_KIN17"/>
</dbReference>
<dbReference type="FunFam" id="1.10.10.2030:FF:000001">
    <property type="entry name" value="DNA/RNA-binding protein KIN17, putative"/>
    <property type="match status" value="1"/>
</dbReference>
<dbReference type="RefSeq" id="XP_056038223.1">
    <property type="nucleotide sequence ID" value="XM_056181399.1"/>
</dbReference>
<dbReference type="GO" id="GO:0005634">
    <property type="term" value="C:nucleus"/>
    <property type="evidence" value="ECO:0007669"/>
    <property type="project" value="TreeGrafter"/>
</dbReference>
<sequence length="309" mass="35725">MGRAEAGTPKAISNALKSKGLQRLRWYCTACQKQMRDENGFKCHTQSEGHIRRMSLIAENPGKHIQDFSNQFLQDFVSLLRTAHGEKKVQFNKFYQEYIRDKNHVHMNATRWHTLSEFCKFLGRQSICRVEETEKGFFISYIDKNPESLRRSEANRKRELQEKSEGETHLRLLNEQIQRAKEAYTRQHEEEEKQPVSHELQRPENQGVHLQLSSTHPSTNEKPSLSSGSSSVAPNLKAPTIPSSKPLFSVPSKPRSKNVFATLNKFQKKTPESPENTPKKDNNSKRPRSAMEEIIMQETAREKRKHVST</sequence>
<evidence type="ECO:0000256" key="2">
    <source>
        <dbReference type="ARBA" id="ARBA00022723"/>
    </source>
</evidence>
<reference evidence="7 8" key="1">
    <citation type="journal article" date="2023" name="G3 (Bethesda)">
        <title>A high-quality reference genome for the fission yeast Schizosaccharomyces osmophilus.</title>
        <authorList>
            <person name="Jia G.S."/>
            <person name="Zhang W.C."/>
            <person name="Liang Y."/>
            <person name="Liu X.H."/>
            <person name="Rhind N."/>
            <person name="Pidoux A."/>
            <person name="Brysch-Herzberg M."/>
            <person name="Du L.L."/>
        </authorList>
    </citation>
    <scope>NUCLEOTIDE SEQUENCE [LARGE SCALE GENOMIC DNA]</scope>
    <source>
        <strain evidence="7 8">CBS 15793</strain>
    </source>
</reference>
<keyword evidence="2" id="KW-0479">Metal-binding</keyword>
<dbReference type="InterPro" id="IPR037321">
    <property type="entry name" value="KIN17-like"/>
</dbReference>
<evidence type="ECO:0000256" key="5">
    <source>
        <dbReference type="SAM" id="MobiDB-lite"/>
    </source>
</evidence>
<dbReference type="InterPro" id="IPR036236">
    <property type="entry name" value="Znf_C2H2_sf"/>
</dbReference>
<feature type="compositionally biased region" description="Basic and acidic residues" evidence="5">
    <location>
        <begin position="269"/>
        <end position="284"/>
    </location>
</feature>
<gene>
    <name evidence="7" type="primary">kin17</name>
    <name evidence="7" type="ORF">SOMG_02607</name>
</gene>
<dbReference type="SMART" id="SM01253">
    <property type="entry name" value="Kin17_mid"/>
    <property type="match status" value="1"/>
</dbReference>
<evidence type="ECO:0000313" key="7">
    <source>
        <dbReference type="EMBL" id="WBW73980.1"/>
    </source>
</evidence>
<dbReference type="Pfam" id="PF10357">
    <property type="entry name" value="WH_KIN17"/>
    <property type="match status" value="1"/>
</dbReference>
<evidence type="ECO:0000313" key="8">
    <source>
        <dbReference type="Proteomes" id="UP001212411"/>
    </source>
</evidence>
<comment type="similarity">
    <text evidence="1">Belongs to the KIN17 family.</text>
</comment>
<dbReference type="PANTHER" id="PTHR12805:SF0">
    <property type="entry name" value="DNA_RNA-BINDING PROTEIN KIN17"/>
    <property type="match status" value="1"/>
</dbReference>
<accession>A0AAE9WD40</accession>
<protein>
    <submittedName>
        <fullName evidence="7">KIN-like protein</fullName>
    </submittedName>
</protein>
<dbReference type="KEGG" id="som:SOMG_02607"/>
<dbReference type="GeneID" id="80876088"/>
<dbReference type="GO" id="GO:0006974">
    <property type="term" value="P:DNA damage response"/>
    <property type="evidence" value="ECO:0007669"/>
    <property type="project" value="TreeGrafter"/>
</dbReference>
<dbReference type="GO" id="GO:0006260">
    <property type="term" value="P:DNA replication"/>
    <property type="evidence" value="ECO:0007669"/>
    <property type="project" value="TreeGrafter"/>
</dbReference>
<dbReference type="Gene3D" id="3.30.160.60">
    <property type="entry name" value="Classic Zinc Finger"/>
    <property type="match status" value="1"/>
</dbReference>
<evidence type="ECO:0000256" key="4">
    <source>
        <dbReference type="ARBA" id="ARBA00022833"/>
    </source>
</evidence>
<keyword evidence="8" id="KW-1185">Reference proteome</keyword>